<keyword evidence="13" id="KW-1185">Reference proteome</keyword>
<organism evidence="12 13">
    <name type="scientific">Polysphondylium violaceum</name>
    <dbReference type="NCBI Taxonomy" id="133409"/>
    <lineage>
        <taxon>Eukaryota</taxon>
        <taxon>Amoebozoa</taxon>
        <taxon>Evosea</taxon>
        <taxon>Eumycetozoa</taxon>
        <taxon>Dictyostelia</taxon>
        <taxon>Dictyosteliales</taxon>
        <taxon>Dictyosteliaceae</taxon>
        <taxon>Polysphondylium</taxon>
    </lineage>
</organism>
<dbReference type="OrthoDB" id="2251794at2759"/>
<evidence type="ECO:0000256" key="10">
    <source>
        <dbReference type="ARBA" id="ARBA00023295"/>
    </source>
</evidence>
<dbReference type="GO" id="GO:0009253">
    <property type="term" value="P:peptidoglycan catabolic process"/>
    <property type="evidence" value="ECO:0007669"/>
    <property type="project" value="InterPro"/>
</dbReference>
<comment type="subcellular location">
    <subcellularLocation>
        <location evidence="2">Secreted</location>
    </subcellularLocation>
</comment>
<dbReference type="GO" id="GO:0031640">
    <property type="term" value="P:killing of cells of another organism"/>
    <property type="evidence" value="ECO:0007669"/>
    <property type="project" value="UniProtKB-KW"/>
</dbReference>
<dbReference type="Pfam" id="PF01183">
    <property type="entry name" value="Glyco_hydro_25"/>
    <property type="match status" value="1"/>
</dbReference>
<keyword evidence="7" id="KW-0081">Bacteriolytic enzyme</keyword>
<dbReference type="GO" id="GO:0016998">
    <property type="term" value="P:cell wall macromolecule catabolic process"/>
    <property type="evidence" value="ECO:0007669"/>
    <property type="project" value="InterPro"/>
</dbReference>
<keyword evidence="10" id="KW-0326">Glycosidase</keyword>
<dbReference type="CDD" id="cd06416">
    <property type="entry name" value="GH25_Lys1-like"/>
    <property type="match status" value="1"/>
</dbReference>
<protein>
    <recommendedName>
        <fullName evidence="4">lysozyme</fullName>
        <ecNumber evidence="4">3.2.1.17</ecNumber>
    </recommendedName>
</protein>
<keyword evidence="5" id="KW-0964">Secreted</keyword>
<evidence type="ECO:0000256" key="3">
    <source>
        <dbReference type="ARBA" id="ARBA00010646"/>
    </source>
</evidence>
<dbReference type="Proteomes" id="UP000695562">
    <property type="component" value="Unassembled WGS sequence"/>
</dbReference>
<dbReference type="PANTHER" id="PTHR23208">
    <property type="entry name" value="LYSOZYME PROTEIN"/>
    <property type="match status" value="1"/>
</dbReference>
<keyword evidence="8 11" id="KW-0732">Signal</keyword>
<dbReference type="EMBL" id="AJWJ01000022">
    <property type="protein sequence ID" value="KAF2077704.1"/>
    <property type="molecule type" value="Genomic_DNA"/>
</dbReference>
<dbReference type="GO" id="GO:0005576">
    <property type="term" value="C:extracellular region"/>
    <property type="evidence" value="ECO:0007669"/>
    <property type="project" value="UniProtKB-SubCell"/>
</dbReference>
<comment type="catalytic activity">
    <reaction evidence="1">
        <text>Hydrolysis of (1-&gt;4)-beta-linkages between N-acetylmuramic acid and N-acetyl-D-glucosamine residues in a peptidoglycan and between N-acetyl-D-glucosamine residues in chitodextrins.</text>
        <dbReference type="EC" id="3.2.1.17"/>
    </reaction>
</comment>
<dbReference type="GO" id="GO:0007165">
    <property type="term" value="P:signal transduction"/>
    <property type="evidence" value="ECO:0007669"/>
    <property type="project" value="TreeGrafter"/>
</dbReference>
<proteinExistence type="inferred from homology"/>
<comment type="caution">
    <text evidence="12">The sequence shown here is derived from an EMBL/GenBank/DDBJ whole genome shotgun (WGS) entry which is preliminary data.</text>
</comment>
<dbReference type="InterPro" id="IPR002053">
    <property type="entry name" value="Glyco_hydro_25"/>
</dbReference>
<accession>A0A8J4Q2L7</accession>
<dbReference type="EC" id="3.2.1.17" evidence="4"/>
<reference evidence="12" key="1">
    <citation type="submission" date="2020-01" db="EMBL/GenBank/DDBJ databases">
        <title>Development of genomics and gene disruption for Polysphondylium violaceum indicates a role for the polyketide synthase stlB in stalk morphogenesis.</title>
        <authorList>
            <person name="Narita B."/>
            <person name="Kawabe Y."/>
            <person name="Kin K."/>
            <person name="Saito T."/>
            <person name="Gibbs R."/>
            <person name="Kuspa A."/>
            <person name="Muzny D."/>
            <person name="Queller D."/>
            <person name="Richards S."/>
            <person name="Strassman J."/>
            <person name="Sucgang R."/>
            <person name="Worley K."/>
            <person name="Schaap P."/>
        </authorList>
    </citation>
    <scope>NUCLEOTIDE SEQUENCE</scope>
    <source>
        <strain evidence="12">QSvi11</strain>
    </source>
</reference>
<evidence type="ECO:0000256" key="8">
    <source>
        <dbReference type="ARBA" id="ARBA00022729"/>
    </source>
</evidence>
<evidence type="ECO:0000256" key="2">
    <source>
        <dbReference type="ARBA" id="ARBA00004613"/>
    </source>
</evidence>
<dbReference type="GO" id="GO:0003796">
    <property type="term" value="F:lysozyme activity"/>
    <property type="evidence" value="ECO:0007669"/>
    <property type="project" value="UniProtKB-EC"/>
</dbReference>
<dbReference type="AlphaFoldDB" id="A0A8J4Q2L7"/>
<dbReference type="InterPro" id="IPR017853">
    <property type="entry name" value="GH"/>
</dbReference>
<evidence type="ECO:0000256" key="11">
    <source>
        <dbReference type="SAM" id="SignalP"/>
    </source>
</evidence>
<evidence type="ECO:0000256" key="9">
    <source>
        <dbReference type="ARBA" id="ARBA00022801"/>
    </source>
</evidence>
<dbReference type="SUPFAM" id="SSF51445">
    <property type="entry name" value="(Trans)glycosidases"/>
    <property type="match status" value="1"/>
</dbReference>
<evidence type="ECO:0000256" key="5">
    <source>
        <dbReference type="ARBA" id="ARBA00022525"/>
    </source>
</evidence>
<dbReference type="PANTHER" id="PTHR23208:SF32">
    <property type="entry name" value="GH FAMILY 25 LYSOZYME 5-RELATED"/>
    <property type="match status" value="1"/>
</dbReference>
<gene>
    <name evidence="12" type="ORF">CYY_001021</name>
</gene>
<feature type="signal peptide" evidence="11">
    <location>
        <begin position="1"/>
        <end position="19"/>
    </location>
</feature>
<feature type="chain" id="PRO_5035153684" description="lysozyme" evidence="11">
    <location>
        <begin position="20"/>
        <end position="214"/>
    </location>
</feature>
<evidence type="ECO:0000256" key="7">
    <source>
        <dbReference type="ARBA" id="ARBA00022638"/>
    </source>
</evidence>
<sequence>MKVLSVLLFLSLTLSVAFAALGVDISSGSTIPDLQCFKNKGYTRAIFRCYQSIGRPDPNCPHNIYNARDAGFSIIDGYIFPCFSCGNPAGQIQSMVKYYKSFNANIHTIWIDVEGPGVYWSESQTANRNFFNGLIDGCKSQGLKIGIYTSASQWGPIMGNWDGGKAYPLWYAHYDNNPSFSDFSPFGGWSTPYMKQFSGNDNECGLGVDKNYFK</sequence>
<dbReference type="PROSITE" id="PS51904">
    <property type="entry name" value="GLYCOSYL_HYDROL_F25_2"/>
    <property type="match status" value="1"/>
</dbReference>
<comment type="similarity">
    <text evidence="3">Belongs to the glycosyl hydrolase 25 family.</text>
</comment>
<keyword evidence="6" id="KW-0929">Antimicrobial</keyword>
<dbReference type="FunFam" id="3.20.20.80:FF:000101">
    <property type="entry name" value="Lysozyme, putative"/>
    <property type="match status" value="1"/>
</dbReference>
<keyword evidence="9" id="KW-0378">Hydrolase</keyword>
<evidence type="ECO:0000313" key="12">
    <source>
        <dbReference type="EMBL" id="KAF2077704.1"/>
    </source>
</evidence>
<dbReference type="GO" id="GO:0042742">
    <property type="term" value="P:defense response to bacterium"/>
    <property type="evidence" value="ECO:0007669"/>
    <property type="project" value="UniProtKB-KW"/>
</dbReference>
<evidence type="ECO:0000256" key="4">
    <source>
        <dbReference type="ARBA" id="ARBA00012732"/>
    </source>
</evidence>
<evidence type="ECO:0000256" key="1">
    <source>
        <dbReference type="ARBA" id="ARBA00000632"/>
    </source>
</evidence>
<dbReference type="InterPro" id="IPR051595">
    <property type="entry name" value="GH25_Enzymes"/>
</dbReference>
<evidence type="ECO:0000256" key="6">
    <source>
        <dbReference type="ARBA" id="ARBA00022529"/>
    </source>
</evidence>
<dbReference type="Gene3D" id="3.20.20.80">
    <property type="entry name" value="Glycosidases"/>
    <property type="match status" value="1"/>
</dbReference>
<name>A0A8J4Q2L7_9MYCE</name>
<evidence type="ECO:0000313" key="13">
    <source>
        <dbReference type="Proteomes" id="UP000695562"/>
    </source>
</evidence>